<feature type="transmembrane region" description="Helical" evidence="1">
    <location>
        <begin position="136"/>
        <end position="153"/>
    </location>
</feature>
<name>A0A5C5VJ94_9BACT</name>
<organism evidence="2 3">
    <name type="scientific">Posidoniimonas corsicana</name>
    <dbReference type="NCBI Taxonomy" id="1938618"/>
    <lineage>
        <taxon>Bacteria</taxon>
        <taxon>Pseudomonadati</taxon>
        <taxon>Planctomycetota</taxon>
        <taxon>Planctomycetia</taxon>
        <taxon>Pirellulales</taxon>
        <taxon>Lacipirellulaceae</taxon>
        <taxon>Posidoniimonas</taxon>
    </lineage>
</organism>
<keyword evidence="1" id="KW-0472">Membrane</keyword>
<dbReference type="AlphaFoldDB" id="A0A5C5VJ94"/>
<proteinExistence type="predicted"/>
<evidence type="ECO:0000313" key="2">
    <source>
        <dbReference type="EMBL" id="TWT37959.1"/>
    </source>
</evidence>
<keyword evidence="3" id="KW-1185">Reference proteome</keyword>
<reference evidence="2 3" key="1">
    <citation type="submission" date="2019-02" db="EMBL/GenBank/DDBJ databases">
        <title>Deep-cultivation of Planctomycetes and their phenomic and genomic characterization uncovers novel biology.</title>
        <authorList>
            <person name="Wiegand S."/>
            <person name="Jogler M."/>
            <person name="Boedeker C."/>
            <person name="Pinto D."/>
            <person name="Vollmers J."/>
            <person name="Rivas-Marin E."/>
            <person name="Kohn T."/>
            <person name="Peeters S.H."/>
            <person name="Heuer A."/>
            <person name="Rast P."/>
            <person name="Oberbeckmann S."/>
            <person name="Bunk B."/>
            <person name="Jeske O."/>
            <person name="Meyerdierks A."/>
            <person name="Storesund J.E."/>
            <person name="Kallscheuer N."/>
            <person name="Luecker S."/>
            <person name="Lage O.M."/>
            <person name="Pohl T."/>
            <person name="Merkel B.J."/>
            <person name="Hornburger P."/>
            <person name="Mueller R.-W."/>
            <person name="Bruemmer F."/>
            <person name="Labrenz M."/>
            <person name="Spormann A.M."/>
            <person name="Op Den Camp H."/>
            <person name="Overmann J."/>
            <person name="Amann R."/>
            <person name="Jetten M.S.M."/>
            <person name="Mascher T."/>
            <person name="Medema M.H."/>
            <person name="Devos D.P."/>
            <person name="Kaster A.-K."/>
            <person name="Ovreas L."/>
            <person name="Rohde M."/>
            <person name="Galperin M.Y."/>
            <person name="Jogler C."/>
        </authorList>
    </citation>
    <scope>NUCLEOTIDE SEQUENCE [LARGE SCALE GENOMIC DNA]</scope>
    <source>
        <strain evidence="2 3">KOR34</strain>
    </source>
</reference>
<dbReference type="EMBL" id="SIHJ01000001">
    <property type="protein sequence ID" value="TWT37959.1"/>
    <property type="molecule type" value="Genomic_DNA"/>
</dbReference>
<dbReference type="RefSeq" id="WP_146565256.1">
    <property type="nucleotide sequence ID" value="NZ_SIHJ01000001.1"/>
</dbReference>
<feature type="transmembrane region" description="Helical" evidence="1">
    <location>
        <begin position="39"/>
        <end position="57"/>
    </location>
</feature>
<feature type="transmembrane region" description="Helical" evidence="1">
    <location>
        <begin position="103"/>
        <end position="124"/>
    </location>
</feature>
<feature type="transmembrane region" description="Helical" evidence="1">
    <location>
        <begin position="195"/>
        <end position="217"/>
    </location>
</feature>
<accession>A0A5C5VJ94</accession>
<dbReference type="OrthoDB" id="9862470at2"/>
<evidence type="ECO:0000313" key="3">
    <source>
        <dbReference type="Proteomes" id="UP000316714"/>
    </source>
</evidence>
<feature type="transmembrane region" description="Helical" evidence="1">
    <location>
        <begin position="69"/>
        <end position="91"/>
    </location>
</feature>
<feature type="transmembrane region" description="Helical" evidence="1">
    <location>
        <begin position="165"/>
        <end position="183"/>
    </location>
</feature>
<keyword evidence="1" id="KW-1133">Transmembrane helix</keyword>
<dbReference type="Proteomes" id="UP000316714">
    <property type="component" value="Unassembled WGS sequence"/>
</dbReference>
<protein>
    <submittedName>
        <fullName evidence="2">Uncharacterized protein</fullName>
    </submittedName>
</protein>
<comment type="caution">
    <text evidence="2">The sequence shown here is derived from an EMBL/GenBank/DDBJ whole genome shotgun (WGS) entry which is preliminary data.</text>
</comment>
<keyword evidence="1" id="KW-0812">Transmembrane</keyword>
<evidence type="ECO:0000256" key="1">
    <source>
        <dbReference type="SAM" id="Phobius"/>
    </source>
</evidence>
<feature type="transmembrane region" description="Helical" evidence="1">
    <location>
        <begin position="229"/>
        <end position="253"/>
    </location>
</feature>
<sequence>MAEDAGHHQPIDEPPPFDARVPLGNGGGDSLPPLRVHHLLLWMAVASALFAVVFSAIRNSPALDDSGGVLNLLWFLPASAEMSALCVVLSARRSGVAVWQPGHGLLLLSSLSVALHIALWAGVAFDGWRMATAFELYVLLRGVALFAVSLGLARTSKFAAWRVTFLWMAAEPIVGYMLRSYFYSRVGAAYQDAVVAAYLAAIVPQLIAIAFVTLGVWSDRRRGAQRHWTHWVGVANVYIYLAVLAVAFAVLYYGPEPTAAAN</sequence>
<gene>
    <name evidence="2" type="ORF">KOR34_29250</name>
</gene>